<name>E3H8I9_ILYPC</name>
<reference evidence="11 12" key="1">
    <citation type="journal article" date="2010" name="Stand. Genomic Sci.">
        <title>Complete genome sequence of Ilyobacter polytropus type strain (CuHbu1).</title>
        <authorList>
            <person name="Sikorski J."/>
            <person name="Chertkov O."/>
            <person name="Lapidus A."/>
            <person name="Nolan M."/>
            <person name="Lucas S."/>
            <person name="Del Rio T.G."/>
            <person name="Tice H."/>
            <person name="Cheng J.F."/>
            <person name="Tapia R."/>
            <person name="Han C."/>
            <person name="Goodwin L."/>
            <person name="Pitluck S."/>
            <person name="Liolios K."/>
            <person name="Ivanova N."/>
            <person name="Mavromatis K."/>
            <person name="Mikhailova N."/>
            <person name="Pati A."/>
            <person name="Chen A."/>
            <person name="Palaniappan K."/>
            <person name="Land M."/>
            <person name="Hauser L."/>
            <person name="Chang Y.J."/>
            <person name="Jeffries C.D."/>
            <person name="Brambilla E."/>
            <person name="Yasawong M."/>
            <person name="Rohde M."/>
            <person name="Pukall R."/>
            <person name="Spring S."/>
            <person name="Goker M."/>
            <person name="Woyke T."/>
            <person name="Bristow J."/>
            <person name="Eisen J.A."/>
            <person name="Markowitz V."/>
            <person name="Hugenholtz P."/>
            <person name="Kyrpides N.C."/>
            <person name="Klenk H.P."/>
        </authorList>
    </citation>
    <scope>NUCLEOTIDE SEQUENCE [LARGE SCALE GENOMIC DNA]</scope>
    <source>
        <strain evidence="12">ATCC 51220 / DSM 2926 / LMG 16218 / CuHBu1</strain>
    </source>
</reference>
<dbReference type="GO" id="GO:0019344">
    <property type="term" value="P:cysteine biosynthetic process"/>
    <property type="evidence" value="ECO:0007669"/>
    <property type="project" value="TreeGrafter"/>
</dbReference>
<gene>
    <name evidence="11" type="ordered locus">Ilyop_1190</name>
</gene>
<evidence type="ECO:0000256" key="9">
    <source>
        <dbReference type="ARBA" id="ARBA00023136"/>
    </source>
</evidence>
<keyword evidence="8" id="KW-0764">Sulfate transport</keyword>
<evidence type="ECO:0000313" key="12">
    <source>
        <dbReference type="Proteomes" id="UP000006875"/>
    </source>
</evidence>
<dbReference type="KEGG" id="ipo:Ilyop_1190"/>
<feature type="transmembrane region" description="Helical" evidence="10">
    <location>
        <begin position="26"/>
        <end position="45"/>
    </location>
</feature>
<dbReference type="RefSeq" id="WP_013387638.1">
    <property type="nucleotide sequence ID" value="NC_014632.1"/>
</dbReference>
<dbReference type="Pfam" id="PF07264">
    <property type="entry name" value="EI24"/>
    <property type="match status" value="1"/>
</dbReference>
<sequence>MRGIYLAGESFFEAFSVIKKGKMRKFYLLPGVINLILINLLYRLSKYVSFNIFSKLETYFNLSNYENIAFMVIKVIIIVLSFLLYFLMYKALLLIVLSPFLNYISERTERTLDNRKFEFSFRDNIRFIWRGIVISCKSFSKEMIGTLILLLLGIIPFLSLTIPFFIFLLQAYYIGFSFMDYTLERHNYSSEESLIFLKKNWVFSAFSGALFTVVFLIPLVGVFIAPLVSCVAVTLGTLKIINNEKYN</sequence>
<evidence type="ECO:0000256" key="6">
    <source>
        <dbReference type="ARBA" id="ARBA00022692"/>
    </source>
</evidence>
<dbReference type="InterPro" id="IPR050480">
    <property type="entry name" value="CysZ-like"/>
</dbReference>
<dbReference type="PANTHER" id="PTHR37468:SF1">
    <property type="entry name" value="SULFATE TRANSPORTER CYSZ"/>
    <property type="match status" value="1"/>
</dbReference>
<feature type="transmembrane region" description="Helical" evidence="10">
    <location>
        <begin position="209"/>
        <end position="238"/>
    </location>
</feature>
<dbReference type="HOGENOM" id="CLU_093767_0_0_0"/>
<evidence type="ECO:0000256" key="8">
    <source>
        <dbReference type="ARBA" id="ARBA00023032"/>
    </source>
</evidence>
<accession>E3H8I9</accession>
<keyword evidence="12" id="KW-1185">Reference proteome</keyword>
<evidence type="ECO:0000256" key="10">
    <source>
        <dbReference type="SAM" id="Phobius"/>
    </source>
</evidence>
<keyword evidence="5" id="KW-0028">Amino-acid biosynthesis</keyword>
<keyword evidence="3" id="KW-1003">Cell membrane</keyword>
<evidence type="ECO:0000313" key="11">
    <source>
        <dbReference type="EMBL" id="ADO82971.1"/>
    </source>
</evidence>
<comment type="subcellular location">
    <subcellularLocation>
        <location evidence="1">Membrane</location>
        <topology evidence="1">Multi-pass membrane protein</topology>
    </subcellularLocation>
</comment>
<feature type="transmembrane region" description="Helical" evidence="10">
    <location>
        <begin position="65"/>
        <end position="87"/>
    </location>
</feature>
<evidence type="ECO:0000256" key="4">
    <source>
        <dbReference type="ARBA" id="ARBA00022519"/>
    </source>
</evidence>
<evidence type="ECO:0008006" key="13">
    <source>
        <dbReference type="Google" id="ProtNLM"/>
    </source>
</evidence>
<dbReference type="GO" id="GO:0000103">
    <property type="term" value="P:sulfate assimilation"/>
    <property type="evidence" value="ECO:0007669"/>
    <property type="project" value="TreeGrafter"/>
</dbReference>
<dbReference type="AlphaFoldDB" id="E3H8I9"/>
<evidence type="ECO:0000256" key="5">
    <source>
        <dbReference type="ARBA" id="ARBA00022605"/>
    </source>
</evidence>
<evidence type="ECO:0000256" key="1">
    <source>
        <dbReference type="ARBA" id="ARBA00004141"/>
    </source>
</evidence>
<dbReference type="eggNOG" id="COG2981">
    <property type="taxonomic scope" value="Bacteria"/>
</dbReference>
<keyword evidence="2" id="KW-0813">Transport</keyword>
<organism evidence="11 12">
    <name type="scientific">Ilyobacter polytropus (strain ATCC 51220 / DSM 2926 / LMG 16218 / CuHBu1)</name>
    <dbReference type="NCBI Taxonomy" id="572544"/>
    <lineage>
        <taxon>Bacteria</taxon>
        <taxon>Fusobacteriati</taxon>
        <taxon>Fusobacteriota</taxon>
        <taxon>Fusobacteriia</taxon>
        <taxon>Fusobacteriales</taxon>
        <taxon>Fusobacteriaceae</taxon>
        <taxon>Ilyobacter</taxon>
    </lineage>
</organism>
<keyword evidence="4" id="KW-0997">Cell inner membrane</keyword>
<keyword evidence="7 10" id="KW-1133">Transmembrane helix</keyword>
<dbReference type="GO" id="GO:0005886">
    <property type="term" value="C:plasma membrane"/>
    <property type="evidence" value="ECO:0007669"/>
    <property type="project" value="TreeGrafter"/>
</dbReference>
<dbReference type="GO" id="GO:0009675">
    <property type="term" value="F:high-affinity sulfate:proton symporter activity"/>
    <property type="evidence" value="ECO:0007669"/>
    <property type="project" value="TreeGrafter"/>
</dbReference>
<dbReference type="PANTHER" id="PTHR37468">
    <property type="entry name" value="SULFATE TRANSPORTER CYSZ"/>
    <property type="match status" value="1"/>
</dbReference>
<proteinExistence type="predicted"/>
<evidence type="ECO:0000256" key="2">
    <source>
        <dbReference type="ARBA" id="ARBA00022448"/>
    </source>
</evidence>
<evidence type="ECO:0000256" key="7">
    <source>
        <dbReference type="ARBA" id="ARBA00022989"/>
    </source>
</evidence>
<evidence type="ECO:0000256" key="3">
    <source>
        <dbReference type="ARBA" id="ARBA00022475"/>
    </source>
</evidence>
<protein>
    <recommendedName>
        <fullName evidence="13">EI24 domain-containing protein</fullName>
    </recommendedName>
</protein>
<keyword evidence="6 10" id="KW-0812">Transmembrane</keyword>
<dbReference type="EMBL" id="CP002281">
    <property type="protein sequence ID" value="ADO82971.1"/>
    <property type="molecule type" value="Genomic_DNA"/>
</dbReference>
<dbReference type="Proteomes" id="UP000006875">
    <property type="component" value="Chromosome"/>
</dbReference>
<dbReference type="STRING" id="572544.Ilyop_1190"/>
<feature type="transmembrane region" description="Helical" evidence="10">
    <location>
        <begin position="147"/>
        <end position="173"/>
    </location>
</feature>
<keyword evidence="9 10" id="KW-0472">Membrane</keyword>
<dbReference type="InterPro" id="IPR059112">
    <property type="entry name" value="CysZ/EI24"/>
</dbReference>